<evidence type="ECO:0000313" key="3">
    <source>
        <dbReference type="Proteomes" id="UP000190888"/>
    </source>
</evidence>
<dbReference type="Gene3D" id="3.10.450.360">
    <property type="match status" value="1"/>
</dbReference>
<evidence type="ECO:0008006" key="4">
    <source>
        <dbReference type="Google" id="ProtNLM"/>
    </source>
</evidence>
<keyword evidence="1" id="KW-0732">Signal</keyword>
<evidence type="ECO:0000313" key="2">
    <source>
        <dbReference type="EMBL" id="SJZ33146.1"/>
    </source>
</evidence>
<dbReference type="SUPFAM" id="SSF160574">
    <property type="entry name" value="BT0923-like"/>
    <property type="match status" value="1"/>
</dbReference>
<dbReference type="EMBL" id="FUWH01000001">
    <property type="protein sequence ID" value="SJZ33146.1"/>
    <property type="molecule type" value="Genomic_DNA"/>
</dbReference>
<dbReference type="RefSeq" id="WP_078829507.1">
    <property type="nucleotide sequence ID" value="NZ_FUWH01000001.1"/>
</dbReference>
<accession>A0A1T4JSI6</accession>
<feature type="chain" id="PRO_5010530160" description="Beta-lactamase-inhibitor-like, PepSY-like" evidence="1">
    <location>
        <begin position="21"/>
        <end position="145"/>
    </location>
</feature>
<evidence type="ECO:0000256" key="1">
    <source>
        <dbReference type="SAM" id="SignalP"/>
    </source>
</evidence>
<dbReference type="Proteomes" id="UP000190888">
    <property type="component" value="Unassembled WGS sequence"/>
</dbReference>
<sequence length="145" mass="16378">MKKLFLAVLVAATLGTSAFAADANKVSYKVKMSFESQFSDAKDITWNVTEMYTRFTFTLNDEKVEAFYSPSGESIGVSRAVEFKKLPLNAVQKIKKNYSDYTVKETIEFDRDGDREFFVSLTKGDTKKILKVSVYGSVSLYTPEK</sequence>
<name>A0A1T4JSI6_9BACT</name>
<protein>
    <recommendedName>
        <fullName evidence="4">Beta-lactamase-inhibitor-like, PepSY-like</fullName>
    </recommendedName>
</protein>
<gene>
    <name evidence="2" type="ORF">SAMN04488132_101149</name>
</gene>
<dbReference type="OrthoDB" id="675116at2"/>
<proteinExistence type="predicted"/>
<organism evidence="2 3">
    <name type="scientific">Sediminibacterium ginsengisoli</name>
    <dbReference type="NCBI Taxonomy" id="413434"/>
    <lineage>
        <taxon>Bacteria</taxon>
        <taxon>Pseudomonadati</taxon>
        <taxon>Bacteroidota</taxon>
        <taxon>Chitinophagia</taxon>
        <taxon>Chitinophagales</taxon>
        <taxon>Chitinophagaceae</taxon>
        <taxon>Sediminibacterium</taxon>
    </lineage>
</organism>
<feature type="signal peptide" evidence="1">
    <location>
        <begin position="1"/>
        <end position="20"/>
    </location>
</feature>
<reference evidence="2 3" key="1">
    <citation type="submission" date="2017-02" db="EMBL/GenBank/DDBJ databases">
        <authorList>
            <person name="Peterson S.W."/>
        </authorList>
    </citation>
    <scope>NUCLEOTIDE SEQUENCE [LARGE SCALE GENOMIC DNA]</scope>
    <source>
        <strain evidence="2 3">DSM 22335</strain>
    </source>
</reference>
<dbReference type="AlphaFoldDB" id="A0A1T4JSI6"/>
<keyword evidence="3" id="KW-1185">Reference proteome</keyword>